<organism evidence="7 8">
    <name type="scientific">Actinopolyspora alba</name>
    <dbReference type="NCBI Taxonomy" id="673379"/>
    <lineage>
        <taxon>Bacteria</taxon>
        <taxon>Bacillati</taxon>
        <taxon>Actinomycetota</taxon>
        <taxon>Actinomycetes</taxon>
        <taxon>Actinopolysporales</taxon>
        <taxon>Actinopolysporaceae</taxon>
        <taxon>Actinopolyspora</taxon>
        <taxon>Actinopolyspora alba group</taxon>
    </lineage>
</organism>
<dbReference type="InterPro" id="IPR000073">
    <property type="entry name" value="AB_hydrolase_1"/>
</dbReference>
<feature type="domain" description="AB hydrolase-1" evidence="5">
    <location>
        <begin position="137"/>
        <end position="323"/>
    </location>
</feature>
<evidence type="ECO:0000259" key="5">
    <source>
        <dbReference type="Pfam" id="PF00561"/>
    </source>
</evidence>
<dbReference type="GO" id="GO:0016787">
    <property type="term" value="F:hydrolase activity"/>
    <property type="evidence" value="ECO:0007669"/>
    <property type="project" value="UniProtKB-KW"/>
</dbReference>
<reference evidence="8" key="1">
    <citation type="submission" date="2016-10" db="EMBL/GenBank/DDBJ databases">
        <authorList>
            <person name="Varghese N."/>
            <person name="Submissions S."/>
        </authorList>
    </citation>
    <scope>NUCLEOTIDE SEQUENCE [LARGE SCALE GENOMIC DNA]</scope>
    <source>
        <strain evidence="8">DSM 45004</strain>
    </source>
</reference>
<keyword evidence="3" id="KW-0378">Hydrolase</keyword>
<evidence type="ECO:0000313" key="7">
    <source>
        <dbReference type="EMBL" id="SFD77689.1"/>
    </source>
</evidence>
<dbReference type="Gene3D" id="3.40.50.1820">
    <property type="entry name" value="alpha/beta hydrolase"/>
    <property type="match status" value="1"/>
</dbReference>
<comment type="similarity">
    <text evidence="1">Belongs to the peptidase S33 family.</text>
</comment>
<feature type="domain" description="Peptidase S33 tripeptidyl aminopeptidase-like C-terminal" evidence="6">
    <location>
        <begin position="434"/>
        <end position="530"/>
    </location>
</feature>
<feature type="region of interest" description="Disordered" evidence="4">
    <location>
        <begin position="533"/>
        <end position="579"/>
    </location>
</feature>
<evidence type="ECO:0000256" key="2">
    <source>
        <dbReference type="ARBA" id="ARBA00022729"/>
    </source>
</evidence>
<dbReference type="Pfam" id="PF00561">
    <property type="entry name" value="Abhydrolase_1"/>
    <property type="match status" value="1"/>
</dbReference>
<dbReference type="PANTHER" id="PTHR43248:SF29">
    <property type="entry name" value="TRIPEPTIDYL AMINOPEPTIDASE"/>
    <property type="match status" value="1"/>
</dbReference>
<name>A0A1I1V464_9ACTN</name>
<sequence length="579" mass="64044">MPITLVGSLRTEGRTWTSFAGRNTKLRWTVGEQRQHHESGRASERKRVRKNLAVTLIVGVLAGGPVPPATGATGVAPEFEPAPIRWGQCGDGKLRRAGAECGFLRVPLDYARPNGRKISLAVSRIEHTSPEAEYQGLMLVNPGGPGGSGRKLSLLGGAVPGAAGSTYDWIGFDPRGVGASRPALSCEPDHFSTDRPAYVPDGEGVERKRLRRGADYATACARAAPELLEHLSTTETVEDMESLRKALGRERINYYGFSYGTYLGQVYATRYPRRVRRLVLDGVVDPRKVWYRSNLEQDLAFDRVFARYTDWIAEHHSAYHLGRTGEEVRRRYYQRLTELDRAPAGGVIGSAEWTDIFLRAGYGTRGWERIAEAFAALVHEHDPEPAKRLYEAAHSQGDNSYAVYLAIECTDAEWPKRWSTWRTDHWRVYARAPFETWGNAWYNAPCRTWSAPAGDRLRVSGDDVSGALLINQEFDAATPYSGALEVRRRFPESALIGVRSGVTHSGSLSGNACVDDRIAAYLADGELPERKRGDRADVVCAPLPAPDPGSEPNSGAKRRSEPRTTQPTVLRTALRSARR</sequence>
<dbReference type="PANTHER" id="PTHR43248">
    <property type="entry name" value="2-SUCCINYL-6-HYDROXY-2,4-CYCLOHEXADIENE-1-CARBOXYLATE SYNTHASE"/>
    <property type="match status" value="1"/>
</dbReference>
<protein>
    <submittedName>
        <fullName evidence="7">TAP-like protein</fullName>
    </submittedName>
</protein>
<dbReference type="SUPFAM" id="SSF53474">
    <property type="entry name" value="alpha/beta-Hydrolases"/>
    <property type="match status" value="1"/>
</dbReference>
<dbReference type="EMBL" id="FOMZ01000003">
    <property type="protein sequence ID" value="SFD77689.1"/>
    <property type="molecule type" value="Genomic_DNA"/>
</dbReference>
<dbReference type="InterPro" id="IPR029058">
    <property type="entry name" value="AB_hydrolase_fold"/>
</dbReference>
<dbReference type="InterPro" id="IPR013595">
    <property type="entry name" value="Pept_S33_TAP-like_C"/>
</dbReference>
<dbReference type="Proteomes" id="UP000198716">
    <property type="component" value="Unassembled WGS sequence"/>
</dbReference>
<evidence type="ECO:0000256" key="4">
    <source>
        <dbReference type="SAM" id="MobiDB-lite"/>
    </source>
</evidence>
<keyword evidence="8" id="KW-1185">Reference proteome</keyword>
<evidence type="ECO:0000313" key="8">
    <source>
        <dbReference type="Proteomes" id="UP000198716"/>
    </source>
</evidence>
<gene>
    <name evidence="7" type="ORF">SAMN04487819_10386</name>
</gene>
<evidence type="ECO:0000256" key="1">
    <source>
        <dbReference type="ARBA" id="ARBA00010088"/>
    </source>
</evidence>
<dbReference type="InterPro" id="IPR051601">
    <property type="entry name" value="Serine_prot/Carboxylest_S33"/>
</dbReference>
<keyword evidence="2" id="KW-0732">Signal</keyword>
<proteinExistence type="inferred from homology"/>
<evidence type="ECO:0000259" key="6">
    <source>
        <dbReference type="Pfam" id="PF08386"/>
    </source>
</evidence>
<dbReference type="AlphaFoldDB" id="A0A1I1V464"/>
<evidence type="ECO:0000256" key="3">
    <source>
        <dbReference type="ARBA" id="ARBA00022801"/>
    </source>
</evidence>
<accession>A0A1I1V464</accession>
<dbReference type="Pfam" id="PF08386">
    <property type="entry name" value="Abhydrolase_4"/>
    <property type="match status" value="1"/>
</dbReference>